<dbReference type="Proteomes" id="UP000283530">
    <property type="component" value="Unassembled WGS sequence"/>
</dbReference>
<reference evidence="8 9" key="1">
    <citation type="journal article" date="2019" name="Nat. Plants">
        <title>Stout camphor tree genome fills gaps in understanding of flowering plant genome evolution.</title>
        <authorList>
            <person name="Chaw S.M."/>
            <person name="Liu Y.C."/>
            <person name="Wu Y.W."/>
            <person name="Wang H.Y."/>
            <person name="Lin C.I."/>
            <person name="Wu C.S."/>
            <person name="Ke H.M."/>
            <person name="Chang L.Y."/>
            <person name="Hsu C.Y."/>
            <person name="Yang H.T."/>
            <person name="Sudianto E."/>
            <person name="Hsu M.H."/>
            <person name="Wu K.P."/>
            <person name="Wang L.N."/>
            <person name="Leebens-Mack J.H."/>
            <person name="Tsai I.J."/>
        </authorList>
    </citation>
    <scope>NUCLEOTIDE SEQUENCE [LARGE SCALE GENOMIC DNA]</scope>
    <source>
        <strain evidence="9">cv. Chaw 1501</strain>
        <tissue evidence="8">Young leaves</tissue>
    </source>
</reference>
<feature type="region of interest" description="Disordered" evidence="6">
    <location>
        <begin position="224"/>
        <end position="244"/>
    </location>
</feature>
<dbReference type="EMBL" id="QPKB01000007">
    <property type="protein sequence ID" value="RWR88468.1"/>
    <property type="molecule type" value="Genomic_DNA"/>
</dbReference>
<dbReference type="GO" id="GO:0000981">
    <property type="term" value="F:DNA-binding transcription factor activity, RNA polymerase II-specific"/>
    <property type="evidence" value="ECO:0007669"/>
    <property type="project" value="TreeGrafter"/>
</dbReference>
<dbReference type="AlphaFoldDB" id="A0A3S4PC73"/>
<comment type="caution">
    <text evidence="8">The sequence shown here is derived from an EMBL/GenBank/DDBJ whole genome shotgun (WGS) entry which is preliminary data.</text>
</comment>
<protein>
    <submittedName>
        <fullName evidence="8">Agamous-like MADS-box protein AGL61</fullName>
    </submittedName>
</protein>
<keyword evidence="2" id="KW-0805">Transcription regulation</keyword>
<evidence type="ECO:0000256" key="3">
    <source>
        <dbReference type="ARBA" id="ARBA00023125"/>
    </source>
</evidence>
<dbReference type="PANTHER" id="PTHR11945">
    <property type="entry name" value="MADS BOX PROTEIN"/>
    <property type="match status" value="1"/>
</dbReference>
<dbReference type="PANTHER" id="PTHR11945:SF534">
    <property type="entry name" value="MYOCYTE-SPECIFIC ENHANCER FACTOR 2"/>
    <property type="match status" value="1"/>
</dbReference>
<evidence type="ECO:0000256" key="4">
    <source>
        <dbReference type="ARBA" id="ARBA00023163"/>
    </source>
</evidence>
<gene>
    <name evidence="8" type="ORF">CKAN_01747800</name>
</gene>
<accession>A0A3S4PC73</accession>
<dbReference type="GO" id="GO:0046983">
    <property type="term" value="F:protein dimerization activity"/>
    <property type="evidence" value="ECO:0007669"/>
    <property type="project" value="InterPro"/>
</dbReference>
<dbReference type="GO" id="GO:0045893">
    <property type="term" value="P:positive regulation of DNA-templated transcription"/>
    <property type="evidence" value="ECO:0007669"/>
    <property type="project" value="UniProtKB-ARBA"/>
</dbReference>
<keyword evidence="5" id="KW-0539">Nucleus</keyword>
<evidence type="ECO:0000256" key="5">
    <source>
        <dbReference type="ARBA" id="ARBA00023242"/>
    </source>
</evidence>
<evidence type="ECO:0000256" key="1">
    <source>
        <dbReference type="ARBA" id="ARBA00004123"/>
    </source>
</evidence>
<name>A0A3S4PC73_9MAGN</name>
<evidence type="ECO:0000313" key="8">
    <source>
        <dbReference type="EMBL" id="RWR88468.1"/>
    </source>
</evidence>
<keyword evidence="4" id="KW-0804">Transcription</keyword>
<dbReference type="SMART" id="SM00432">
    <property type="entry name" value="MADS"/>
    <property type="match status" value="1"/>
</dbReference>
<dbReference type="Gene3D" id="3.40.1810.10">
    <property type="entry name" value="Transcription factor, MADS-box"/>
    <property type="match status" value="1"/>
</dbReference>
<dbReference type="PROSITE" id="PS50066">
    <property type="entry name" value="MADS_BOX_2"/>
    <property type="match status" value="1"/>
</dbReference>
<proteinExistence type="predicted"/>
<dbReference type="GO" id="GO:0000978">
    <property type="term" value="F:RNA polymerase II cis-regulatory region sequence-specific DNA binding"/>
    <property type="evidence" value="ECO:0007669"/>
    <property type="project" value="TreeGrafter"/>
</dbReference>
<evidence type="ECO:0000256" key="2">
    <source>
        <dbReference type="ARBA" id="ARBA00023015"/>
    </source>
</evidence>
<feature type="domain" description="MADS-box" evidence="7">
    <location>
        <begin position="1"/>
        <end position="63"/>
    </location>
</feature>
<keyword evidence="3" id="KW-0238">DNA-binding</keyword>
<sequence>MGKRKLEIESKKEEKKFDQLRFTRRCKGLFKKAQELNILCGSDIAVIVISNGTGKATTFGSPDPNSVINRYRSHKTANCQSELQNSILARTSVEQMIMNDGNHQEKMMMIEDLDLDLEPREDGSLPNLISSSSSYERGLDDNNDDYWLSLDVDRFLEEIEEEDVNEGSISERVLAGLMTEIPSSPSFSTIGCGAGQFAPSNGYGLGDTLSSDEFDPTFDVGQFLNEDGGGGGGPEQDEYGSVTNSISSSSSCECGFDDNDWLSIDVNKFFEDDEFVRMWVGAVSDQY</sequence>
<dbReference type="SUPFAM" id="SSF55455">
    <property type="entry name" value="SRF-like"/>
    <property type="match status" value="1"/>
</dbReference>
<evidence type="ECO:0000313" key="9">
    <source>
        <dbReference type="Proteomes" id="UP000283530"/>
    </source>
</evidence>
<keyword evidence="9" id="KW-1185">Reference proteome</keyword>
<comment type="subcellular location">
    <subcellularLocation>
        <location evidence="1">Nucleus</location>
    </subcellularLocation>
</comment>
<dbReference type="Pfam" id="PF00319">
    <property type="entry name" value="SRF-TF"/>
    <property type="match status" value="1"/>
</dbReference>
<dbReference type="GO" id="GO:0005634">
    <property type="term" value="C:nucleus"/>
    <property type="evidence" value="ECO:0007669"/>
    <property type="project" value="UniProtKB-SubCell"/>
</dbReference>
<organism evidence="8 9">
    <name type="scientific">Cinnamomum micranthum f. kanehirae</name>
    <dbReference type="NCBI Taxonomy" id="337451"/>
    <lineage>
        <taxon>Eukaryota</taxon>
        <taxon>Viridiplantae</taxon>
        <taxon>Streptophyta</taxon>
        <taxon>Embryophyta</taxon>
        <taxon>Tracheophyta</taxon>
        <taxon>Spermatophyta</taxon>
        <taxon>Magnoliopsida</taxon>
        <taxon>Magnoliidae</taxon>
        <taxon>Laurales</taxon>
        <taxon>Lauraceae</taxon>
        <taxon>Cinnamomum</taxon>
    </lineage>
</organism>
<evidence type="ECO:0000259" key="7">
    <source>
        <dbReference type="PROSITE" id="PS50066"/>
    </source>
</evidence>
<evidence type="ECO:0000256" key="6">
    <source>
        <dbReference type="SAM" id="MobiDB-lite"/>
    </source>
</evidence>
<dbReference type="InterPro" id="IPR036879">
    <property type="entry name" value="TF_MADSbox_sf"/>
</dbReference>
<dbReference type="OrthoDB" id="2284405at2759"/>
<dbReference type="InterPro" id="IPR002100">
    <property type="entry name" value="TF_MADSbox"/>
</dbReference>